<evidence type="ECO:0000313" key="1">
    <source>
        <dbReference type="EMBL" id="MBE9066794.1"/>
    </source>
</evidence>
<organism evidence="1 2">
    <name type="scientific">Leptolyngbya cf. ectocarpi LEGE 11479</name>
    <dbReference type="NCBI Taxonomy" id="1828722"/>
    <lineage>
        <taxon>Bacteria</taxon>
        <taxon>Bacillati</taxon>
        <taxon>Cyanobacteriota</taxon>
        <taxon>Cyanophyceae</taxon>
        <taxon>Leptolyngbyales</taxon>
        <taxon>Leptolyngbyaceae</taxon>
        <taxon>Leptolyngbya group</taxon>
        <taxon>Leptolyngbya</taxon>
    </lineage>
</organism>
<gene>
    <name evidence="1" type="ORF">IQ260_09025</name>
</gene>
<protein>
    <submittedName>
        <fullName evidence="1">Uncharacterized protein</fullName>
    </submittedName>
</protein>
<dbReference type="Proteomes" id="UP000615026">
    <property type="component" value="Unassembled WGS sequence"/>
</dbReference>
<comment type="caution">
    <text evidence="1">The sequence shown here is derived from an EMBL/GenBank/DDBJ whole genome shotgun (WGS) entry which is preliminary data.</text>
</comment>
<dbReference type="AlphaFoldDB" id="A0A928ZTR1"/>
<evidence type="ECO:0000313" key="2">
    <source>
        <dbReference type="Proteomes" id="UP000615026"/>
    </source>
</evidence>
<keyword evidence="2" id="KW-1185">Reference proteome</keyword>
<dbReference type="EMBL" id="JADEXP010000059">
    <property type="protein sequence ID" value="MBE9066794.1"/>
    <property type="molecule type" value="Genomic_DNA"/>
</dbReference>
<proteinExistence type="predicted"/>
<sequence length="47" mass="5519">MPLSQNARRCYVPQNICEVRIVNQVFFAQLGLRSQPYHQRLCTTLPE</sequence>
<name>A0A928ZTR1_LEPEC</name>
<accession>A0A928ZTR1</accession>
<reference evidence="1" key="1">
    <citation type="submission" date="2020-10" db="EMBL/GenBank/DDBJ databases">
        <authorList>
            <person name="Castelo-Branco R."/>
            <person name="Eusebio N."/>
            <person name="Adriana R."/>
            <person name="Vieira A."/>
            <person name="Brugerolle De Fraissinette N."/>
            <person name="Rezende De Castro R."/>
            <person name="Schneider M.P."/>
            <person name="Vasconcelos V."/>
            <person name="Leao P.N."/>
        </authorList>
    </citation>
    <scope>NUCLEOTIDE SEQUENCE</scope>
    <source>
        <strain evidence="1">LEGE 11479</strain>
    </source>
</reference>